<feature type="transmembrane region" description="Helical" evidence="1">
    <location>
        <begin position="595"/>
        <end position="613"/>
    </location>
</feature>
<evidence type="ECO:0000256" key="1">
    <source>
        <dbReference type="SAM" id="Phobius"/>
    </source>
</evidence>
<feature type="transmembrane region" description="Helical" evidence="1">
    <location>
        <begin position="20"/>
        <end position="39"/>
    </location>
</feature>
<name>A0A510L934_9FUSO</name>
<dbReference type="Proteomes" id="UP000321561">
    <property type="component" value="Chromosome"/>
</dbReference>
<keyword evidence="1" id="KW-1133">Transmembrane helix</keyword>
<reference evidence="2 3" key="1">
    <citation type="submission" date="2019-07" db="EMBL/GenBank/DDBJ databases">
        <title>Complete Genome Sequence of Leptotrichia hongkongensis Strain JMUB5056.</title>
        <authorList>
            <person name="Watanabe S."/>
            <person name="Cui L."/>
        </authorList>
    </citation>
    <scope>NUCLEOTIDE SEQUENCE [LARGE SCALE GENOMIC DNA]</scope>
    <source>
        <strain evidence="2 3">JMUB5056</strain>
    </source>
</reference>
<feature type="transmembrane region" description="Helical" evidence="1">
    <location>
        <begin position="373"/>
        <end position="401"/>
    </location>
</feature>
<evidence type="ECO:0000313" key="3">
    <source>
        <dbReference type="Proteomes" id="UP000321561"/>
    </source>
</evidence>
<protein>
    <submittedName>
        <fullName evidence="2">Uncharacterized protein</fullName>
    </submittedName>
</protein>
<keyword evidence="1" id="KW-0472">Membrane</keyword>
<feature type="transmembrane region" description="Helical" evidence="1">
    <location>
        <begin position="188"/>
        <end position="206"/>
    </location>
</feature>
<feature type="transmembrane region" description="Helical" evidence="1">
    <location>
        <begin position="344"/>
        <end position="361"/>
    </location>
</feature>
<dbReference type="OrthoDB" id="80297at2"/>
<gene>
    <name evidence="2" type="ORF">JMUB5056_2145</name>
</gene>
<feature type="transmembrane region" description="Helical" evidence="1">
    <location>
        <begin position="498"/>
        <end position="516"/>
    </location>
</feature>
<feature type="transmembrane region" description="Helical" evidence="1">
    <location>
        <begin position="320"/>
        <end position="337"/>
    </location>
</feature>
<dbReference type="AlphaFoldDB" id="A0A510L934"/>
<accession>A0A510L934</accession>
<dbReference type="RefSeq" id="WP_147006337.1">
    <property type="nucleotide sequence ID" value="NZ_AP019846.1"/>
</dbReference>
<feature type="transmembrane region" description="Helical" evidence="1">
    <location>
        <begin position="292"/>
        <end position="314"/>
    </location>
</feature>
<feature type="transmembrane region" description="Helical" evidence="1">
    <location>
        <begin position="523"/>
        <end position="543"/>
    </location>
</feature>
<keyword evidence="1" id="KW-0812">Transmembrane</keyword>
<feature type="transmembrane region" description="Helical" evidence="1">
    <location>
        <begin position="215"/>
        <end position="233"/>
    </location>
</feature>
<dbReference type="EMBL" id="AP019846">
    <property type="protein sequence ID" value="BBM60522.1"/>
    <property type="molecule type" value="Genomic_DNA"/>
</dbReference>
<dbReference type="KEGG" id="lhg:JMUB5056_2145"/>
<proteinExistence type="predicted"/>
<organism evidence="2 3">
    <name type="scientific">Leptotrichia hongkongensis</name>
    <dbReference type="NCBI Taxonomy" id="554406"/>
    <lineage>
        <taxon>Bacteria</taxon>
        <taxon>Fusobacteriati</taxon>
        <taxon>Fusobacteriota</taxon>
        <taxon>Fusobacteriia</taxon>
        <taxon>Fusobacteriales</taxon>
        <taxon>Leptotrichiaceae</taxon>
        <taxon>Leptotrichia</taxon>
    </lineage>
</organism>
<feature type="transmembrane region" description="Helical" evidence="1">
    <location>
        <begin position="563"/>
        <end position="583"/>
    </location>
</feature>
<sequence>MITKKLKRSTEYYSRDKVRLFLTIFFLVAGIILPSFVSVKNGADREVVSKQYELDLVGEIIRGSSFQERIYIPKHVKKYGVMFATYRRKNTGKIKIEITQGNRKSSEIVDVAKIKDNDYHYLNIRGLKPGEAVLRVEGIDGTIGNAVSMHKTADIMYSEMIQNGEPSQRSFVQKILFSEYNGTVKGQIIFTILSVLCYIYLLSLLWDEERNSRKIYMTTVLLIYLVIASRAPFLTFRVEPFAEQIFNFLYNARTYGIVKNLTLMEGGYLPLFHRIIALLIVKLGFNAKITVYLMSNVAVLVVGMMVSVFMLKPYRKYGDVFYRFVVCMVFGAFGISSTYIETHMFITMAYLNIVPLFYISLLDFKEMKRSRYILLMVLVFLLTLSKFLYVVLLPISVALLVFMWKKLVNREKICLGLVSLASVIQILYTYIHVKDWKITDESVTWKIVGRGTVVNLRPTSQLKISEFMNTVLHQTVQQFINIFNPGVDSSENILNLNILYLIIFLIVLIFLIRLVIRIRSREGVIILCLLGIVFGVPSINALSRIWNGDFELWSSSIGAINTWHSILIKVSVLSILILLLYIIKTEKISNKNLILKKYMFSIVIIFLIIRFSPFKNEVIYRNNEIASDWSIYSKFYDSKKYLIPVEPFFTSENEKISYVGKPMESFLVKTYQGEKYFSNELANTEAITGINLPHPMKIEYLYVKRARDYNFGKTRVIGYNQKGERVLDLLQLNKSEKAYVGFHNTGLKVEVSRLEFVTEDNNRTYVMPEIFIGEPLK</sequence>
<evidence type="ECO:0000313" key="2">
    <source>
        <dbReference type="EMBL" id="BBM60522.1"/>
    </source>
</evidence>
<feature type="transmembrane region" description="Helical" evidence="1">
    <location>
        <begin position="413"/>
        <end position="431"/>
    </location>
</feature>